<feature type="domain" description="Metalloenzyme" evidence="1">
    <location>
        <begin position="122"/>
        <end position="352"/>
    </location>
</feature>
<reference evidence="2" key="1">
    <citation type="submission" date="2018-05" db="EMBL/GenBank/DDBJ databases">
        <authorList>
            <person name="Lanie J.A."/>
            <person name="Ng W.-L."/>
            <person name="Kazmierczak K.M."/>
            <person name="Andrzejewski T.M."/>
            <person name="Davidsen T.M."/>
            <person name="Wayne K.J."/>
            <person name="Tettelin H."/>
            <person name="Glass J.I."/>
            <person name="Rusch D."/>
            <person name="Podicherti R."/>
            <person name="Tsui H.-C.T."/>
            <person name="Winkler M.E."/>
        </authorList>
    </citation>
    <scope>NUCLEOTIDE SEQUENCE</scope>
</reference>
<dbReference type="NCBIfam" id="TIGR01307">
    <property type="entry name" value="pgm_bpd_ind"/>
    <property type="match status" value="1"/>
</dbReference>
<evidence type="ECO:0000313" key="2">
    <source>
        <dbReference type="EMBL" id="SVC60141.1"/>
    </source>
</evidence>
<dbReference type="PANTHER" id="PTHR31637:SF0">
    <property type="entry name" value="2,3-BISPHOSPHOGLYCERATE-INDEPENDENT PHOSPHOGLYCERATE MUTASE"/>
    <property type="match status" value="1"/>
</dbReference>
<dbReference type="EMBL" id="UINC01100236">
    <property type="protein sequence ID" value="SVC60141.1"/>
    <property type="molecule type" value="Genomic_DNA"/>
</dbReference>
<feature type="non-terminal residue" evidence="2">
    <location>
        <position position="368"/>
    </location>
</feature>
<dbReference type="Gene3D" id="3.40.720.10">
    <property type="entry name" value="Alkaline Phosphatase, subunit A"/>
    <property type="match status" value="1"/>
</dbReference>
<dbReference type="GO" id="GO:0005829">
    <property type="term" value="C:cytosol"/>
    <property type="evidence" value="ECO:0007669"/>
    <property type="project" value="TreeGrafter"/>
</dbReference>
<dbReference type="InterPro" id="IPR017850">
    <property type="entry name" value="Alkaline_phosphatase_core_sf"/>
</dbReference>
<dbReference type="GO" id="GO:0004619">
    <property type="term" value="F:phosphoglycerate mutase activity"/>
    <property type="evidence" value="ECO:0007669"/>
    <property type="project" value="UniProtKB-EC"/>
</dbReference>
<sequence>LHAFLDGRDTPPSSATNFIELTLFQTRALKNFSIGTVIGRYYAMDRDNNWDRVEQAYLAIVDGKGKTAFDASNAINQNYAKGITDEFIPPTVLDGYIGMKDGDAILMSNFRADRVRQILASLVDPLFKNFDRPRKVSFSACTGLSEYSSKLNQFFSALFPQKQLKGILGEIVSDAGLKQLRIAETEKYAHVTFFFNGGKESKFPGENRILIPSPKVTTYDLKPEMSALEITDELITSIENQAYDLIVVNYANGDMVGHTGVMEAAVRAAETIDQCLGRLENALLKVGGTMLITADHGNLEKMSDKTTGQAHTAHTLSPVPVILVNAPANVADLKNGVLSDVAPTLVRILGLTQPLEMTGSSLILENKI</sequence>
<dbReference type="PANTHER" id="PTHR31637">
    <property type="entry name" value="2,3-BISPHOSPHOGLYCERATE-INDEPENDENT PHOSPHOGLYCERATE MUTASE"/>
    <property type="match status" value="1"/>
</dbReference>
<proteinExistence type="predicted"/>
<dbReference type="UniPathway" id="UPA00109">
    <property type="reaction ID" value="UER00186"/>
</dbReference>
<dbReference type="SUPFAM" id="SSF53649">
    <property type="entry name" value="Alkaline phosphatase-like"/>
    <property type="match status" value="1"/>
</dbReference>
<dbReference type="InterPro" id="IPR036646">
    <property type="entry name" value="PGAM_B_sf"/>
</dbReference>
<evidence type="ECO:0000259" key="1">
    <source>
        <dbReference type="Pfam" id="PF01676"/>
    </source>
</evidence>
<dbReference type="CDD" id="cd16010">
    <property type="entry name" value="iPGM"/>
    <property type="match status" value="1"/>
</dbReference>
<dbReference type="GO" id="GO:0006007">
    <property type="term" value="P:glucose catabolic process"/>
    <property type="evidence" value="ECO:0007669"/>
    <property type="project" value="InterPro"/>
</dbReference>
<gene>
    <name evidence="2" type="ORF">METZ01_LOCUS312995</name>
</gene>
<dbReference type="AlphaFoldDB" id="A0A382NKL5"/>
<organism evidence="2">
    <name type="scientific">marine metagenome</name>
    <dbReference type="NCBI Taxonomy" id="408172"/>
    <lineage>
        <taxon>unclassified sequences</taxon>
        <taxon>metagenomes</taxon>
        <taxon>ecological metagenomes</taxon>
    </lineage>
</organism>
<dbReference type="InterPro" id="IPR005995">
    <property type="entry name" value="Pgm_bpd_ind"/>
</dbReference>
<dbReference type="SUPFAM" id="SSF64158">
    <property type="entry name" value="2,3-Bisphosphoglycerate-independent phosphoglycerate mutase, substrate-binding domain"/>
    <property type="match status" value="1"/>
</dbReference>
<dbReference type="Pfam" id="PF01676">
    <property type="entry name" value="Metalloenzyme"/>
    <property type="match status" value="1"/>
</dbReference>
<feature type="non-terminal residue" evidence="2">
    <location>
        <position position="1"/>
    </location>
</feature>
<dbReference type="Gene3D" id="3.40.1450.10">
    <property type="entry name" value="BPG-independent phosphoglycerate mutase, domain B"/>
    <property type="match status" value="1"/>
</dbReference>
<dbReference type="InterPro" id="IPR006124">
    <property type="entry name" value="Metalloenzyme"/>
</dbReference>
<protein>
    <recommendedName>
        <fullName evidence="1">Metalloenzyme domain-containing protein</fullName>
    </recommendedName>
</protein>
<dbReference type="GO" id="GO:0006096">
    <property type="term" value="P:glycolytic process"/>
    <property type="evidence" value="ECO:0007669"/>
    <property type="project" value="UniProtKB-UniPathway"/>
</dbReference>
<dbReference type="GO" id="GO:0030145">
    <property type="term" value="F:manganese ion binding"/>
    <property type="evidence" value="ECO:0007669"/>
    <property type="project" value="InterPro"/>
</dbReference>
<accession>A0A382NKL5</accession>
<name>A0A382NKL5_9ZZZZ</name>